<name>A0ABP0NA95_9DINO</name>
<organism evidence="1 2">
    <name type="scientific">Durusdinium trenchii</name>
    <dbReference type="NCBI Taxonomy" id="1381693"/>
    <lineage>
        <taxon>Eukaryota</taxon>
        <taxon>Sar</taxon>
        <taxon>Alveolata</taxon>
        <taxon>Dinophyceae</taxon>
        <taxon>Suessiales</taxon>
        <taxon>Symbiodiniaceae</taxon>
        <taxon>Durusdinium</taxon>
    </lineage>
</organism>
<reference evidence="1 2" key="1">
    <citation type="submission" date="2024-02" db="EMBL/GenBank/DDBJ databases">
        <authorList>
            <person name="Chen Y."/>
            <person name="Shah S."/>
            <person name="Dougan E. K."/>
            <person name="Thang M."/>
            <person name="Chan C."/>
        </authorList>
    </citation>
    <scope>NUCLEOTIDE SEQUENCE [LARGE SCALE GENOMIC DNA]</scope>
</reference>
<accession>A0ABP0NA95</accession>
<comment type="caution">
    <text evidence="1">The sequence shown here is derived from an EMBL/GenBank/DDBJ whole genome shotgun (WGS) entry which is preliminary data.</text>
</comment>
<dbReference type="Proteomes" id="UP001642464">
    <property type="component" value="Unassembled WGS sequence"/>
</dbReference>
<dbReference type="EMBL" id="CAXAMM010027335">
    <property type="protein sequence ID" value="CAK9060631.1"/>
    <property type="molecule type" value="Genomic_DNA"/>
</dbReference>
<keyword evidence="2" id="KW-1185">Reference proteome</keyword>
<evidence type="ECO:0000313" key="1">
    <source>
        <dbReference type="EMBL" id="CAK9060631.1"/>
    </source>
</evidence>
<evidence type="ECO:0000313" key="2">
    <source>
        <dbReference type="Proteomes" id="UP001642464"/>
    </source>
</evidence>
<proteinExistence type="predicted"/>
<protein>
    <submittedName>
        <fullName evidence="1">Uncharacterized protein</fullName>
    </submittedName>
</protein>
<sequence>MSRGWRDTKLQLLYGAPAPAMNFLRFARDLMGGPLPLVALTEGAVLSAQLGQQLGLQVPSCPALALYLDTTGYLNVAERLPTVLVTRARIFNHPTGIFLRSLLQEFAIINQPLADARGHFWFSEVPTEEGNENWKSWEEMSRCSAAFFVPSDIHQRSFIELYRMQVPTFMPAVEWLLRWPLSAPFGAFSYPGELPDEEKGLKAPSAQPWPSSFDVQTESPRTLFYWYQLSDYANFPHVGQCRSIPDVLYQISSTDLPEVAQQMRSHYALLSRSVTHAFSRATTLLLQSAVPQKRLRCQSLVRVVPGAGAAVRCRRGFGHVDADGHVFVLLMDWMELQPRQWGDFVFWLTSWVTGPTPSFVKDVRDQFGYWLWGLTAAARRFLAMLK</sequence>
<gene>
    <name evidence="1" type="ORF">SCF082_LOCUS31908</name>
</gene>